<sequence>MITVHLLPSIAMVYGKVSLFAICTLLLVCSLLEETEGRCTRPSQVVGNRVRGFRERRQSFPKHVRRKPWEMGVGVYHEMDIMLQPARQRNGISLTASPNARWPNAIVPYVISSAFSAAERNTILQGMQQFTANTCVRFVQRTTQTLYITIDNVETGCWSYVGRSATNTYNQVNLQSPDCVDVGTVTHELMHAIGFYHEFTRPDRDTYVSIDRTALAREYQTQSFFDDNYAKMADAEVVLYGRPYDYGSVMHYSKYAAGASNTRPVMNNLQPWTGDFGNDNGLSAADIIDVNYMYCNATSTTTTTTTVAPVTTTTTRAATTTTAAPVTTRAATTTTAAPVTTRAATTTTAAPVTTRAATTTTAAPVTTTAARLTTTTRNPGTVITIDRPILRILEFLRSLPIFQFFG</sequence>
<evidence type="ECO:0000259" key="4">
    <source>
        <dbReference type="PROSITE" id="PS51864"/>
    </source>
</evidence>
<keyword evidence="1 2" id="KW-0862">Zinc</keyword>
<comment type="cofactor">
    <cofactor evidence="1 2">
        <name>Zn(2+)</name>
        <dbReference type="ChEBI" id="CHEBI:29105"/>
    </cofactor>
    <text evidence="1 2">Binds 1 zinc ion per subunit.</text>
</comment>
<dbReference type="GO" id="GO:0008270">
    <property type="term" value="F:zinc ion binding"/>
    <property type="evidence" value="ECO:0007669"/>
    <property type="project" value="UniProtKB-UniRule"/>
</dbReference>
<dbReference type="Gene3D" id="3.40.390.10">
    <property type="entry name" value="Collagenase (Catalytic Domain)"/>
    <property type="match status" value="1"/>
</dbReference>
<dbReference type="InterPro" id="IPR024079">
    <property type="entry name" value="MetalloPept_cat_dom_sf"/>
</dbReference>
<dbReference type="AlphaFoldDB" id="A0AAG5CZY9"/>
<accession>A0AAG5CZY9</accession>
<dbReference type="CDD" id="cd04280">
    <property type="entry name" value="ZnMc_astacin_like"/>
    <property type="match status" value="1"/>
</dbReference>
<organism evidence="5 6">
    <name type="scientific">Anopheles atroparvus</name>
    <name type="common">European mosquito</name>
    <dbReference type="NCBI Taxonomy" id="41427"/>
    <lineage>
        <taxon>Eukaryota</taxon>
        <taxon>Metazoa</taxon>
        <taxon>Ecdysozoa</taxon>
        <taxon>Arthropoda</taxon>
        <taxon>Hexapoda</taxon>
        <taxon>Insecta</taxon>
        <taxon>Pterygota</taxon>
        <taxon>Neoptera</taxon>
        <taxon>Endopterygota</taxon>
        <taxon>Diptera</taxon>
        <taxon>Nematocera</taxon>
        <taxon>Culicoidea</taxon>
        <taxon>Culicidae</taxon>
        <taxon>Anophelinae</taxon>
        <taxon>Anopheles</taxon>
    </lineage>
</organism>
<dbReference type="InterPro" id="IPR001506">
    <property type="entry name" value="Peptidase_M12A"/>
</dbReference>
<feature type="binding site" evidence="1">
    <location>
        <position position="197"/>
    </location>
    <ligand>
        <name>Zn(2+)</name>
        <dbReference type="ChEBI" id="CHEBI:29105"/>
        <note>catalytic</note>
    </ligand>
</feature>
<proteinExistence type="predicted"/>
<feature type="binding site" evidence="1">
    <location>
        <position position="187"/>
    </location>
    <ligand>
        <name>Zn(2+)</name>
        <dbReference type="ChEBI" id="CHEBI:29105"/>
        <note>catalytic</note>
    </ligand>
</feature>
<dbReference type="EnsemblMetazoa" id="ENSAATROPT004614">
    <property type="protein sequence ID" value="ENSAATROPP004421"/>
    <property type="gene ID" value="ENSAATROPG003670"/>
</dbReference>
<dbReference type="PANTHER" id="PTHR10127">
    <property type="entry name" value="DISCOIDIN, CUB, EGF, LAMININ , AND ZINC METALLOPROTEASE DOMAIN CONTAINING"/>
    <property type="match status" value="1"/>
</dbReference>
<evidence type="ECO:0000256" key="2">
    <source>
        <dbReference type="RuleBase" id="RU361183"/>
    </source>
</evidence>
<keyword evidence="1" id="KW-1015">Disulfide bond</keyword>
<protein>
    <recommendedName>
        <fullName evidence="2">Metalloendopeptidase</fullName>
        <ecNumber evidence="2">3.4.24.-</ecNumber>
    </recommendedName>
</protein>
<feature type="binding site" evidence="1">
    <location>
        <position position="191"/>
    </location>
    <ligand>
        <name>Zn(2+)</name>
        <dbReference type="ChEBI" id="CHEBI:29105"/>
        <note>catalytic</note>
    </ligand>
</feature>
<feature type="chain" id="PRO_5042531644" description="Metalloendopeptidase" evidence="3">
    <location>
        <begin position="38"/>
        <end position="406"/>
    </location>
</feature>
<keyword evidence="1 2" id="KW-0378">Hydrolase</keyword>
<dbReference type="GO" id="GO:0006508">
    <property type="term" value="P:proteolysis"/>
    <property type="evidence" value="ECO:0007669"/>
    <property type="project" value="UniProtKB-KW"/>
</dbReference>
<dbReference type="PROSITE" id="PS51864">
    <property type="entry name" value="ASTACIN"/>
    <property type="match status" value="1"/>
</dbReference>
<feature type="active site" evidence="1">
    <location>
        <position position="188"/>
    </location>
</feature>
<keyword evidence="1 2" id="KW-0479">Metal-binding</keyword>
<keyword evidence="1 2" id="KW-0482">Metalloprotease</keyword>
<feature type="signal peptide" evidence="3">
    <location>
        <begin position="1"/>
        <end position="37"/>
    </location>
</feature>
<dbReference type="PANTHER" id="PTHR10127:SF883">
    <property type="entry name" value="ZINC METALLOPROTEINASE NAS-8"/>
    <property type="match status" value="1"/>
</dbReference>
<dbReference type="SMART" id="SM00235">
    <property type="entry name" value="ZnMc"/>
    <property type="match status" value="1"/>
</dbReference>
<feature type="disulfide bond" evidence="1">
    <location>
        <begin position="157"/>
        <end position="179"/>
    </location>
</feature>
<dbReference type="InterPro" id="IPR006026">
    <property type="entry name" value="Peptidase_Metallo"/>
</dbReference>
<comment type="caution">
    <text evidence="1">Lacks conserved residue(s) required for the propagation of feature annotation.</text>
</comment>
<evidence type="ECO:0000256" key="3">
    <source>
        <dbReference type="SAM" id="SignalP"/>
    </source>
</evidence>
<dbReference type="Pfam" id="PF01400">
    <property type="entry name" value="Astacin"/>
    <property type="match status" value="1"/>
</dbReference>
<evidence type="ECO:0000313" key="6">
    <source>
        <dbReference type="Proteomes" id="UP000075880"/>
    </source>
</evidence>
<keyword evidence="6" id="KW-1185">Reference proteome</keyword>
<keyword evidence="1 2" id="KW-0645">Protease</keyword>
<dbReference type="SUPFAM" id="SSF55486">
    <property type="entry name" value="Metalloproteases ('zincins'), catalytic domain"/>
    <property type="match status" value="1"/>
</dbReference>
<dbReference type="InterPro" id="IPR034035">
    <property type="entry name" value="Astacin-like_dom"/>
</dbReference>
<dbReference type="GO" id="GO:0004222">
    <property type="term" value="F:metalloendopeptidase activity"/>
    <property type="evidence" value="ECO:0007669"/>
    <property type="project" value="UniProtKB-UniRule"/>
</dbReference>
<evidence type="ECO:0000313" key="5">
    <source>
        <dbReference type="EnsemblMetazoa" id="ENSAATROPP004421"/>
    </source>
</evidence>
<dbReference type="PRINTS" id="PR00480">
    <property type="entry name" value="ASTACIN"/>
</dbReference>
<keyword evidence="3" id="KW-0732">Signal</keyword>
<dbReference type="Proteomes" id="UP000075880">
    <property type="component" value="Unassembled WGS sequence"/>
</dbReference>
<dbReference type="EC" id="3.4.24.-" evidence="2"/>
<evidence type="ECO:0000256" key="1">
    <source>
        <dbReference type="PROSITE-ProRule" id="PRU01211"/>
    </source>
</evidence>
<feature type="domain" description="Peptidase M12A" evidence="4">
    <location>
        <begin position="90"/>
        <end position="296"/>
    </location>
</feature>
<name>A0AAG5CZY9_ANOAO</name>
<reference evidence="5" key="1">
    <citation type="submission" date="2024-04" db="UniProtKB">
        <authorList>
            <consortium name="EnsemblMetazoa"/>
        </authorList>
    </citation>
    <scope>IDENTIFICATION</scope>
    <source>
        <strain evidence="5">EBRO</strain>
    </source>
</reference>